<dbReference type="Gene3D" id="3.40.50.150">
    <property type="entry name" value="Vaccinia Virus protein VP39"/>
    <property type="match status" value="1"/>
</dbReference>
<dbReference type="InterPro" id="IPR002052">
    <property type="entry name" value="DNA_methylase_N6_adenine_CS"/>
</dbReference>
<name>A0A8C0FU58_BUBBB</name>
<dbReference type="CDD" id="cd02440">
    <property type="entry name" value="AdoMet_MTases"/>
    <property type="match status" value="1"/>
</dbReference>
<evidence type="ECO:0000313" key="5">
    <source>
        <dbReference type="Proteomes" id="UP000694567"/>
    </source>
</evidence>
<sequence>MKKLKLKELESCLQQVDTFESPKLLLEQYPTRPHIAACMLYTIHNTFDDIENKTIADLGCGCGMLSIGSAMLGAGLCVGFDIDADALEIFNSNIEDFELTNINMVQCDVCSLSDSMSETFDTVIMNPPFGTKHNKELRYDLPASYKFHKKKSVDIEVDFVRFSAKKLLN</sequence>
<dbReference type="InterPro" id="IPR051720">
    <property type="entry name" value="rRNA_MeTrfase/Polyamine_Synth"/>
</dbReference>
<organism evidence="4 5">
    <name type="scientific">Bubo bubo</name>
    <name type="common">Eurasian eagle-owl</name>
    <name type="synonym">Strix bubo</name>
    <dbReference type="NCBI Taxonomy" id="30461"/>
    <lineage>
        <taxon>Eukaryota</taxon>
        <taxon>Metazoa</taxon>
        <taxon>Chordata</taxon>
        <taxon>Craniata</taxon>
        <taxon>Vertebrata</taxon>
        <taxon>Euteleostomi</taxon>
        <taxon>Archelosauria</taxon>
        <taxon>Archosauria</taxon>
        <taxon>Dinosauria</taxon>
        <taxon>Saurischia</taxon>
        <taxon>Theropoda</taxon>
        <taxon>Coelurosauria</taxon>
        <taxon>Aves</taxon>
        <taxon>Neognathae</taxon>
        <taxon>Neoaves</taxon>
        <taxon>Telluraves</taxon>
        <taxon>Strigiformes</taxon>
        <taxon>Strigidae</taxon>
        <taxon>Bubo</taxon>
    </lineage>
</organism>
<dbReference type="PANTHER" id="PTHR23290">
    <property type="entry name" value="RRNA N6-ADENOSINE-METHYLTRANSFERASE METTL5"/>
    <property type="match status" value="1"/>
</dbReference>
<dbReference type="SUPFAM" id="SSF53335">
    <property type="entry name" value="S-adenosyl-L-methionine-dependent methyltransferases"/>
    <property type="match status" value="1"/>
</dbReference>
<reference evidence="4" key="1">
    <citation type="submission" date="2025-08" db="UniProtKB">
        <authorList>
            <consortium name="Ensembl"/>
        </authorList>
    </citation>
    <scope>IDENTIFICATION</scope>
</reference>
<reference evidence="4" key="2">
    <citation type="submission" date="2025-09" db="UniProtKB">
        <authorList>
            <consortium name="Ensembl"/>
        </authorList>
    </citation>
    <scope>IDENTIFICATION</scope>
</reference>
<evidence type="ECO:0000256" key="2">
    <source>
        <dbReference type="ARBA" id="ARBA00041374"/>
    </source>
</evidence>
<protein>
    <recommendedName>
        <fullName evidence="2">Methyltransferase-like protein 5</fullName>
    </recommendedName>
</protein>
<proteinExistence type="inferred from homology"/>
<keyword evidence="5" id="KW-1185">Reference proteome</keyword>
<comment type="similarity">
    <text evidence="1">Belongs to the methyltransferase superfamily. PrmA family.</text>
</comment>
<dbReference type="Proteomes" id="UP000694567">
    <property type="component" value="Unplaced"/>
</dbReference>
<dbReference type="PROSITE" id="PS00092">
    <property type="entry name" value="N6_MTASE"/>
    <property type="match status" value="1"/>
</dbReference>
<dbReference type="InterPro" id="IPR029063">
    <property type="entry name" value="SAM-dependent_MTases_sf"/>
</dbReference>
<dbReference type="AlphaFoldDB" id="A0A8C0FU58"/>
<dbReference type="Pfam" id="PF05175">
    <property type="entry name" value="MTS"/>
    <property type="match status" value="1"/>
</dbReference>
<accession>A0A8C0FU58</accession>
<dbReference type="PANTHER" id="PTHR23290:SF0">
    <property type="entry name" value="RRNA N6-ADENOSINE-METHYLTRANSFERASE METTL5"/>
    <property type="match status" value="1"/>
</dbReference>
<evidence type="ECO:0000313" key="4">
    <source>
        <dbReference type="Ensembl" id="ENSBOBP00000020327.1"/>
    </source>
</evidence>
<evidence type="ECO:0000259" key="3">
    <source>
        <dbReference type="Pfam" id="PF05175"/>
    </source>
</evidence>
<dbReference type="Ensembl" id="ENSBOBT00000020786.1">
    <property type="protein sequence ID" value="ENSBOBP00000020327.1"/>
    <property type="gene ID" value="ENSBOBG00000012388.1"/>
</dbReference>
<dbReference type="GO" id="GO:0003676">
    <property type="term" value="F:nucleic acid binding"/>
    <property type="evidence" value="ECO:0007669"/>
    <property type="project" value="InterPro"/>
</dbReference>
<feature type="domain" description="Methyltransferase small" evidence="3">
    <location>
        <begin position="45"/>
        <end position="135"/>
    </location>
</feature>
<evidence type="ECO:0000256" key="1">
    <source>
        <dbReference type="ARBA" id="ARBA00009741"/>
    </source>
</evidence>
<dbReference type="InterPro" id="IPR007848">
    <property type="entry name" value="Small_mtfrase_dom"/>
</dbReference>
<dbReference type="GO" id="GO:0008988">
    <property type="term" value="F:rRNA (adenine-N6-)-methyltransferase activity"/>
    <property type="evidence" value="ECO:0007669"/>
    <property type="project" value="TreeGrafter"/>
</dbReference>